<sequence>MWRTNSFLASAESFQEMTVCKGQTVTVNIWPNVSSVEDLIGYPPLDSRGRNLRGQCAYVFSGQDPRPFVIFTYSLSGLRFEIISPSAKFSDKFPWLLTFYNIDKLDSRYISCTVQNGSSKAWKTNFNFIITDMKSPLLTSNRITMRTLPRNNVMTVECSLKTPVLSGYPPIHLALRGPYGELIESSKLPTLLSTLPDGYLAGTYSCVLEGQAMACISPRLVGSQLNASIHIESILPRPIIEHPPFLIGRDDAHVNCTVLLNQFAAADLGSGHPLTWDVNGLPQRNLGSTRRWRLIPEGRVGVLQYVSELFLGTVGILHIEQNITCTVRVGLKTSASSWIVQVVFPPLPPTILGPDSVLIGDVTQFRCVTEGASLVAPTINWDDNSGRHLQDMTHSSYVTYQERSQWKASQYSSNRLRTPETLNNGRWLRLKRSALFWRSSVLTKSDFQRFGNSPRKLYDATAIIKRIRKRTPSVKRNGERTEGQETKTRKDRKAVSRARAKRKDHKSTGKDTAFSTEQYPRAVKLDSVAQTDLFTRTDSPAGHRSRRANAEVKDAAGMPIESIKDGKRLEIASRVSQSKRYASSGSEDDDAWLLGGENFEDEENNRNKERTQSKPVESANKEPSSVTSWKQGNDEKVKGSQHDLSRRNTMSPLSTENNISASNEGQKKGGYFGADHEMMRKTA</sequence>
<accession>A0A2T7P1Z8</accession>
<evidence type="ECO:0000313" key="3">
    <source>
        <dbReference type="Proteomes" id="UP000245119"/>
    </source>
</evidence>
<comment type="caution">
    <text evidence="2">The sequence shown here is derived from an EMBL/GenBank/DDBJ whole genome shotgun (WGS) entry which is preliminary data.</text>
</comment>
<feature type="region of interest" description="Disordered" evidence="1">
    <location>
        <begin position="469"/>
        <end position="516"/>
    </location>
</feature>
<feature type="compositionally biased region" description="Basic and acidic residues" evidence="1">
    <location>
        <begin position="632"/>
        <end position="646"/>
    </location>
</feature>
<reference evidence="2 3" key="1">
    <citation type="submission" date="2018-04" db="EMBL/GenBank/DDBJ databases">
        <title>The genome of golden apple snail Pomacea canaliculata provides insight into stress tolerance and invasive adaptation.</title>
        <authorList>
            <person name="Liu C."/>
            <person name="Liu B."/>
            <person name="Ren Y."/>
            <person name="Zhang Y."/>
            <person name="Wang H."/>
            <person name="Li S."/>
            <person name="Jiang F."/>
            <person name="Yin L."/>
            <person name="Zhang G."/>
            <person name="Qian W."/>
            <person name="Fan W."/>
        </authorList>
    </citation>
    <scope>NUCLEOTIDE SEQUENCE [LARGE SCALE GENOMIC DNA]</scope>
    <source>
        <strain evidence="2">SZHN2017</strain>
        <tissue evidence="2">Muscle</tissue>
    </source>
</reference>
<feature type="compositionally biased region" description="Basic and acidic residues" evidence="1">
    <location>
        <begin position="476"/>
        <end position="488"/>
    </location>
</feature>
<keyword evidence="3" id="KW-1185">Reference proteome</keyword>
<gene>
    <name evidence="2" type="ORF">C0Q70_12588</name>
</gene>
<feature type="compositionally biased region" description="Polar residues" evidence="1">
    <location>
        <begin position="621"/>
        <end position="631"/>
    </location>
</feature>
<feature type="region of interest" description="Disordered" evidence="1">
    <location>
        <begin position="576"/>
        <end position="683"/>
    </location>
</feature>
<feature type="compositionally biased region" description="Polar residues" evidence="1">
    <location>
        <begin position="576"/>
        <end position="585"/>
    </location>
</feature>
<organism evidence="2 3">
    <name type="scientific">Pomacea canaliculata</name>
    <name type="common">Golden apple snail</name>
    <dbReference type="NCBI Taxonomy" id="400727"/>
    <lineage>
        <taxon>Eukaryota</taxon>
        <taxon>Metazoa</taxon>
        <taxon>Spiralia</taxon>
        <taxon>Lophotrochozoa</taxon>
        <taxon>Mollusca</taxon>
        <taxon>Gastropoda</taxon>
        <taxon>Caenogastropoda</taxon>
        <taxon>Architaenioglossa</taxon>
        <taxon>Ampullarioidea</taxon>
        <taxon>Ampullariidae</taxon>
        <taxon>Pomacea</taxon>
    </lineage>
</organism>
<feature type="compositionally biased region" description="Basic residues" evidence="1">
    <location>
        <begin position="489"/>
        <end position="505"/>
    </location>
</feature>
<evidence type="ECO:0000313" key="2">
    <source>
        <dbReference type="EMBL" id="PVD27430.1"/>
    </source>
</evidence>
<dbReference type="Proteomes" id="UP000245119">
    <property type="component" value="Linkage Group LG7"/>
</dbReference>
<protein>
    <recommendedName>
        <fullName evidence="4">Ig-like domain-containing protein</fullName>
    </recommendedName>
</protein>
<evidence type="ECO:0008006" key="4">
    <source>
        <dbReference type="Google" id="ProtNLM"/>
    </source>
</evidence>
<name>A0A2T7P1Z8_POMCA</name>
<feature type="compositionally biased region" description="Basic and acidic residues" evidence="1">
    <location>
        <begin position="674"/>
        <end position="683"/>
    </location>
</feature>
<feature type="compositionally biased region" description="Polar residues" evidence="1">
    <location>
        <begin position="647"/>
        <end position="664"/>
    </location>
</feature>
<evidence type="ECO:0000256" key="1">
    <source>
        <dbReference type="SAM" id="MobiDB-lite"/>
    </source>
</evidence>
<dbReference type="AlphaFoldDB" id="A0A2T7P1Z8"/>
<feature type="region of interest" description="Disordered" evidence="1">
    <location>
        <begin position="533"/>
        <end position="559"/>
    </location>
</feature>
<proteinExistence type="predicted"/>
<dbReference type="OrthoDB" id="10668362at2759"/>
<dbReference type="EMBL" id="PZQS01000007">
    <property type="protein sequence ID" value="PVD27430.1"/>
    <property type="molecule type" value="Genomic_DNA"/>
</dbReference>